<evidence type="ECO:0000256" key="6">
    <source>
        <dbReference type="ARBA" id="ARBA00023004"/>
    </source>
</evidence>
<dbReference type="GO" id="GO:0046872">
    <property type="term" value="F:metal ion binding"/>
    <property type="evidence" value="ECO:0007669"/>
    <property type="project" value="UniProtKB-KW"/>
</dbReference>
<dbReference type="Proteomes" id="UP000248544">
    <property type="component" value="Unassembled WGS sequence"/>
</dbReference>
<keyword evidence="10" id="KW-1015">Disulfide bond</keyword>
<evidence type="ECO:0000256" key="1">
    <source>
        <dbReference type="ARBA" id="ARBA00001966"/>
    </source>
</evidence>
<dbReference type="GO" id="GO:0047134">
    <property type="term" value="F:protein-disulfide reductase [NAD(P)H] activity"/>
    <property type="evidence" value="ECO:0007669"/>
    <property type="project" value="TreeGrafter"/>
</dbReference>
<evidence type="ECO:0000256" key="7">
    <source>
        <dbReference type="ARBA" id="ARBA00023014"/>
    </source>
</evidence>
<comment type="caution">
    <text evidence="14">The sequence shown here is derived from an EMBL/GenBank/DDBJ whole genome shotgun (WGS) entry which is preliminary data.</text>
</comment>
<sequence length="169" mass="18783">MAGDLMSTVVRATAAPYPQGGAPACSGHDPELWFPPHDDRFARRICAECPLAGPCREHALAYDLYGVWGGMARADREAYWLERGIRPLPVLAHKDPTRSHRLRRRPVATADHEPPPTEAVAEAAGKRCPRCRTVRALTDYYPNAANPDGLAVWCRPCFREIAERDTSRP</sequence>
<reference evidence="14 15" key="1">
    <citation type="submission" date="2018-01" db="EMBL/GenBank/DDBJ databases">
        <title>Draft genome sequence of Sphaerisporangium sp. 7K107.</title>
        <authorList>
            <person name="Sahin N."/>
            <person name="Saygin H."/>
            <person name="Ay H."/>
        </authorList>
    </citation>
    <scope>NUCLEOTIDE SEQUENCE [LARGE SCALE GENOMIC DNA]</scope>
    <source>
        <strain evidence="14 15">7K107</strain>
    </source>
</reference>
<dbReference type="GO" id="GO:0003677">
    <property type="term" value="F:DNA binding"/>
    <property type="evidence" value="ECO:0007669"/>
    <property type="project" value="UniProtKB-KW"/>
</dbReference>
<protein>
    <recommendedName>
        <fullName evidence="13">4Fe-4S Wbl-type domain-containing protein</fullName>
    </recommendedName>
</protein>
<evidence type="ECO:0000256" key="12">
    <source>
        <dbReference type="SAM" id="MobiDB-lite"/>
    </source>
</evidence>
<keyword evidence="8" id="KW-0805">Transcription regulation</keyword>
<dbReference type="PANTHER" id="PTHR38839">
    <property type="entry name" value="TRANSCRIPTIONAL REGULATOR WHID-RELATED"/>
    <property type="match status" value="1"/>
</dbReference>
<evidence type="ECO:0000256" key="11">
    <source>
        <dbReference type="ARBA" id="ARBA00023163"/>
    </source>
</evidence>
<proteinExistence type="inferred from homology"/>
<dbReference type="Pfam" id="PF02467">
    <property type="entry name" value="Whib"/>
    <property type="match status" value="1"/>
</dbReference>
<evidence type="ECO:0000313" key="14">
    <source>
        <dbReference type="EMBL" id="PZG49857.1"/>
    </source>
</evidence>
<organism evidence="14 15">
    <name type="scientific">Spongiactinospora gelatinilytica</name>
    <dbReference type="NCBI Taxonomy" id="2666298"/>
    <lineage>
        <taxon>Bacteria</taxon>
        <taxon>Bacillati</taxon>
        <taxon>Actinomycetota</taxon>
        <taxon>Actinomycetes</taxon>
        <taxon>Streptosporangiales</taxon>
        <taxon>Streptosporangiaceae</taxon>
        <taxon>Spongiactinospora</taxon>
    </lineage>
</organism>
<comment type="similarity">
    <text evidence="3">Belongs to the WhiB family.</text>
</comment>
<dbReference type="EMBL" id="POUA01000064">
    <property type="protein sequence ID" value="PZG49857.1"/>
    <property type="molecule type" value="Genomic_DNA"/>
</dbReference>
<evidence type="ECO:0000256" key="3">
    <source>
        <dbReference type="ARBA" id="ARBA00006597"/>
    </source>
</evidence>
<evidence type="ECO:0000256" key="4">
    <source>
        <dbReference type="ARBA" id="ARBA00022485"/>
    </source>
</evidence>
<keyword evidence="4" id="KW-0004">4Fe-4S</keyword>
<gene>
    <name evidence="14" type="ORF">C1I98_11110</name>
</gene>
<dbReference type="PROSITE" id="PS51674">
    <property type="entry name" value="4FE4S_WBL"/>
    <property type="match status" value="1"/>
</dbReference>
<evidence type="ECO:0000256" key="8">
    <source>
        <dbReference type="ARBA" id="ARBA00023015"/>
    </source>
</evidence>
<dbReference type="AlphaFoldDB" id="A0A2W2HV84"/>
<keyword evidence="6" id="KW-0408">Iron</keyword>
<evidence type="ECO:0000256" key="10">
    <source>
        <dbReference type="ARBA" id="ARBA00023157"/>
    </source>
</evidence>
<keyword evidence="7" id="KW-0411">Iron-sulfur</keyword>
<dbReference type="GO" id="GO:0045892">
    <property type="term" value="P:negative regulation of DNA-templated transcription"/>
    <property type="evidence" value="ECO:0007669"/>
    <property type="project" value="TreeGrafter"/>
</dbReference>
<keyword evidence="5" id="KW-0479">Metal-binding</keyword>
<feature type="region of interest" description="Disordered" evidence="12">
    <location>
        <begin position="97"/>
        <end position="118"/>
    </location>
</feature>
<comment type="subcellular location">
    <subcellularLocation>
        <location evidence="2">Cytoplasm</location>
    </subcellularLocation>
</comment>
<evidence type="ECO:0000256" key="2">
    <source>
        <dbReference type="ARBA" id="ARBA00004496"/>
    </source>
</evidence>
<comment type="cofactor">
    <cofactor evidence="1">
        <name>[4Fe-4S] cluster</name>
        <dbReference type="ChEBI" id="CHEBI:49883"/>
    </cofactor>
</comment>
<keyword evidence="15" id="KW-1185">Reference proteome</keyword>
<feature type="domain" description="4Fe-4S Wbl-type" evidence="13">
    <location>
        <begin position="24"/>
        <end position="78"/>
    </location>
</feature>
<evidence type="ECO:0000259" key="13">
    <source>
        <dbReference type="PROSITE" id="PS51674"/>
    </source>
</evidence>
<dbReference type="GO" id="GO:0045454">
    <property type="term" value="P:cell redox homeostasis"/>
    <property type="evidence" value="ECO:0007669"/>
    <property type="project" value="TreeGrafter"/>
</dbReference>
<evidence type="ECO:0000256" key="9">
    <source>
        <dbReference type="ARBA" id="ARBA00023125"/>
    </source>
</evidence>
<dbReference type="GO" id="GO:0051539">
    <property type="term" value="F:4 iron, 4 sulfur cluster binding"/>
    <property type="evidence" value="ECO:0007669"/>
    <property type="project" value="UniProtKB-KW"/>
</dbReference>
<keyword evidence="11" id="KW-0804">Transcription</keyword>
<keyword evidence="9" id="KW-0238">DNA-binding</keyword>
<dbReference type="InterPro" id="IPR003482">
    <property type="entry name" value="Whib"/>
</dbReference>
<evidence type="ECO:0000256" key="5">
    <source>
        <dbReference type="ARBA" id="ARBA00022723"/>
    </source>
</evidence>
<dbReference type="InterPro" id="IPR034768">
    <property type="entry name" value="4FE4S_WBL"/>
</dbReference>
<name>A0A2W2HV84_9ACTN</name>
<dbReference type="GO" id="GO:0005737">
    <property type="term" value="C:cytoplasm"/>
    <property type="evidence" value="ECO:0007669"/>
    <property type="project" value="UniProtKB-SubCell"/>
</dbReference>
<accession>A0A2W2HV84</accession>
<evidence type="ECO:0000313" key="15">
    <source>
        <dbReference type="Proteomes" id="UP000248544"/>
    </source>
</evidence>